<proteinExistence type="predicted"/>
<accession>A0A4P6EL00</accession>
<protein>
    <submittedName>
        <fullName evidence="3">Peptidase M15</fullName>
    </submittedName>
</protein>
<dbReference type="Proteomes" id="UP000291758">
    <property type="component" value="Chromosome"/>
</dbReference>
<dbReference type="CDD" id="cd14814">
    <property type="entry name" value="Peptidase_M15"/>
    <property type="match status" value="1"/>
</dbReference>
<keyword evidence="4" id="KW-1185">Reference proteome</keyword>
<feature type="domain" description="D-alanyl-D-alanine carboxypeptidase-like core" evidence="2">
    <location>
        <begin position="182"/>
        <end position="291"/>
    </location>
</feature>
<evidence type="ECO:0000259" key="2">
    <source>
        <dbReference type="Pfam" id="PF02557"/>
    </source>
</evidence>
<gene>
    <name evidence="3" type="ORF">ET495_08580</name>
</gene>
<feature type="compositionally biased region" description="Basic and acidic residues" evidence="1">
    <location>
        <begin position="49"/>
        <end position="63"/>
    </location>
</feature>
<dbReference type="PANTHER" id="PTHR34385:SF1">
    <property type="entry name" value="PEPTIDOGLYCAN L-ALANYL-D-GLUTAMATE ENDOPEPTIDASE CWLK"/>
    <property type="match status" value="1"/>
</dbReference>
<name>A0A4P6EL00_9MICO</name>
<sequence length="300" mass="31137">MPTAPGDAPLARTSQPLPSRRELRLQAERAARGTSAGPAAPASRAARAGRPERQAQPETDGRRRGAWLPRVAVLGTLAAATIAAPLTPLSSVANGRGASPFGLDHAPSGPSTLDVVRARVATPATAPGIAAPPTVARVASAASRSADRDPLPGCSADVTVTSPNGHLTAAELCDLPFAPGMRLQPSAAVALTALNEAFRAEFGTNIGLVDSYRSLNRQYSVKETRGYLAAQPGTSMHGLGLAIDLSSAVTGSPAAYRWLVENGAAYGWENPPWARRGGTGNYEPWHFEFRPGVEKLTTGK</sequence>
<dbReference type="SUPFAM" id="SSF55166">
    <property type="entry name" value="Hedgehog/DD-peptidase"/>
    <property type="match status" value="1"/>
</dbReference>
<feature type="region of interest" description="Disordered" evidence="1">
    <location>
        <begin position="1"/>
        <end position="64"/>
    </location>
</feature>
<dbReference type="InterPro" id="IPR003709">
    <property type="entry name" value="VanY-like_core_dom"/>
</dbReference>
<feature type="compositionally biased region" description="Basic and acidic residues" evidence="1">
    <location>
        <begin position="19"/>
        <end position="31"/>
    </location>
</feature>
<dbReference type="GO" id="GO:0008233">
    <property type="term" value="F:peptidase activity"/>
    <property type="evidence" value="ECO:0007669"/>
    <property type="project" value="InterPro"/>
</dbReference>
<dbReference type="EMBL" id="CP035495">
    <property type="protein sequence ID" value="QAY63294.1"/>
    <property type="molecule type" value="Genomic_DNA"/>
</dbReference>
<dbReference type="AlphaFoldDB" id="A0A4P6EL00"/>
<dbReference type="OrthoDB" id="5496837at2"/>
<dbReference type="InterPro" id="IPR052179">
    <property type="entry name" value="DD-CPase-like"/>
</dbReference>
<evidence type="ECO:0000256" key="1">
    <source>
        <dbReference type="SAM" id="MobiDB-lite"/>
    </source>
</evidence>
<dbReference type="Gene3D" id="3.30.1380.10">
    <property type="match status" value="1"/>
</dbReference>
<dbReference type="RefSeq" id="WP_129204255.1">
    <property type="nucleotide sequence ID" value="NZ_CP035495.1"/>
</dbReference>
<dbReference type="PANTHER" id="PTHR34385">
    <property type="entry name" value="D-ALANYL-D-ALANINE CARBOXYPEPTIDASE"/>
    <property type="match status" value="1"/>
</dbReference>
<dbReference type="InterPro" id="IPR009045">
    <property type="entry name" value="Zn_M74/Hedgehog-like"/>
</dbReference>
<dbReference type="Pfam" id="PF02557">
    <property type="entry name" value="VanY"/>
    <property type="match status" value="1"/>
</dbReference>
<reference evidence="3 4" key="1">
    <citation type="submission" date="2019-01" db="EMBL/GenBank/DDBJ databases">
        <title>Genome sequencing of strain 2JSPR-7.</title>
        <authorList>
            <person name="Heo J."/>
            <person name="Kim S.-J."/>
            <person name="Kim J.-S."/>
            <person name="Hong S.-B."/>
            <person name="Kwon S.-W."/>
        </authorList>
    </citation>
    <scope>NUCLEOTIDE SEQUENCE [LARGE SCALE GENOMIC DNA]</scope>
    <source>
        <strain evidence="3 4">2JSPR-7</strain>
    </source>
</reference>
<dbReference type="KEGG" id="xyl:ET495_08580"/>
<organism evidence="3 4">
    <name type="scientific">Xylanimonas allomyrinae</name>
    <dbReference type="NCBI Taxonomy" id="2509459"/>
    <lineage>
        <taxon>Bacteria</taxon>
        <taxon>Bacillati</taxon>
        <taxon>Actinomycetota</taxon>
        <taxon>Actinomycetes</taxon>
        <taxon>Micrococcales</taxon>
        <taxon>Promicromonosporaceae</taxon>
        <taxon>Xylanimonas</taxon>
    </lineage>
</organism>
<dbReference type="GO" id="GO:0006508">
    <property type="term" value="P:proteolysis"/>
    <property type="evidence" value="ECO:0007669"/>
    <property type="project" value="InterPro"/>
</dbReference>
<evidence type="ECO:0000313" key="4">
    <source>
        <dbReference type="Proteomes" id="UP000291758"/>
    </source>
</evidence>
<evidence type="ECO:0000313" key="3">
    <source>
        <dbReference type="EMBL" id="QAY63294.1"/>
    </source>
</evidence>
<feature type="compositionally biased region" description="Low complexity" evidence="1">
    <location>
        <begin position="32"/>
        <end position="48"/>
    </location>
</feature>